<dbReference type="InterPro" id="IPR044607">
    <property type="entry name" value="RKD-like"/>
</dbReference>
<dbReference type="AlphaFoldDB" id="A0A8S0QEN5"/>
<organism evidence="8 9">
    <name type="scientific">Olea europaea subsp. europaea</name>
    <dbReference type="NCBI Taxonomy" id="158383"/>
    <lineage>
        <taxon>Eukaryota</taxon>
        <taxon>Viridiplantae</taxon>
        <taxon>Streptophyta</taxon>
        <taxon>Embryophyta</taxon>
        <taxon>Tracheophyta</taxon>
        <taxon>Spermatophyta</taxon>
        <taxon>Magnoliopsida</taxon>
        <taxon>eudicotyledons</taxon>
        <taxon>Gunneridae</taxon>
        <taxon>Pentapetalae</taxon>
        <taxon>asterids</taxon>
        <taxon>lamiids</taxon>
        <taxon>Lamiales</taxon>
        <taxon>Oleaceae</taxon>
        <taxon>Oleeae</taxon>
        <taxon>Olea</taxon>
    </lineage>
</organism>
<evidence type="ECO:0000256" key="2">
    <source>
        <dbReference type="ARBA" id="ARBA00023015"/>
    </source>
</evidence>
<dbReference type="PANTHER" id="PTHR46373">
    <property type="entry name" value="PROTEIN RKD4"/>
    <property type="match status" value="1"/>
</dbReference>
<sequence>MGRFETGNQQILLENTNKDIIVEEHVQDMKRVKRHREVKTHTSNCKILSKETISQYFYMPITKAVRELNVGLTLLKKRCRELGIRRWPHRKLTSLQTLIKNVQEEGEGKLRDAIHILEQKRKLMEEVPDLQLADKTKRLRQACFKVNYKKRKLMAGMPSMISKSKSAGSSGDNPAASVETNFKQWKIRFTYVQVMLGSRRRTEKTDFQGFTDVGEGEEFASGGGFCYREDRLSGI</sequence>
<evidence type="ECO:0000313" key="8">
    <source>
        <dbReference type="EMBL" id="CAA2964273.1"/>
    </source>
</evidence>
<name>A0A8S0QEN5_OLEEU</name>
<keyword evidence="5" id="KW-0804">Transcription</keyword>
<keyword evidence="6" id="KW-0539">Nucleus</keyword>
<evidence type="ECO:0000256" key="3">
    <source>
        <dbReference type="ARBA" id="ARBA00023054"/>
    </source>
</evidence>
<dbReference type="InterPro" id="IPR003035">
    <property type="entry name" value="RWP-RK_dom"/>
</dbReference>
<keyword evidence="2" id="KW-0805">Transcription regulation</keyword>
<dbReference type="GO" id="GO:0003700">
    <property type="term" value="F:DNA-binding transcription factor activity"/>
    <property type="evidence" value="ECO:0007669"/>
    <property type="project" value="InterPro"/>
</dbReference>
<evidence type="ECO:0000256" key="4">
    <source>
        <dbReference type="ARBA" id="ARBA00023125"/>
    </source>
</evidence>
<evidence type="ECO:0000256" key="1">
    <source>
        <dbReference type="ARBA" id="ARBA00004049"/>
    </source>
</evidence>
<dbReference type="PANTHER" id="PTHR46373:SF20">
    <property type="entry name" value="PROTEIN RKD1"/>
    <property type="match status" value="1"/>
</dbReference>
<dbReference type="Gramene" id="OE9A020967T1">
    <property type="protein sequence ID" value="OE9A020967C1"/>
    <property type="gene ID" value="OE9A020967"/>
</dbReference>
<proteinExistence type="predicted"/>
<accession>A0A8S0QEN5</accession>
<reference evidence="8 9" key="1">
    <citation type="submission" date="2019-12" db="EMBL/GenBank/DDBJ databases">
        <authorList>
            <person name="Alioto T."/>
            <person name="Alioto T."/>
            <person name="Gomez Garrido J."/>
        </authorList>
    </citation>
    <scope>NUCLEOTIDE SEQUENCE [LARGE SCALE GENOMIC DNA]</scope>
</reference>
<dbReference type="Proteomes" id="UP000594638">
    <property type="component" value="Unassembled WGS sequence"/>
</dbReference>
<evidence type="ECO:0000313" key="9">
    <source>
        <dbReference type="Proteomes" id="UP000594638"/>
    </source>
</evidence>
<comment type="caution">
    <text evidence="8">The sequence shown here is derived from an EMBL/GenBank/DDBJ whole genome shotgun (WGS) entry which is preliminary data.</text>
</comment>
<dbReference type="GO" id="GO:0003677">
    <property type="term" value="F:DNA binding"/>
    <property type="evidence" value="ECO:0007669"/>
    <property type="project" value="UniProtKB-KW"/>
</dbReference>
<protein>
    <recommendedName>
        <fullName evidence="7">RWP-RK domain-containing protein</fullName>
    </recommendedName>
</protein>
<dbReference type="OrthoDB" id="6270329at2759"/>
<evidence type="ECO:0000259" key="7">
    <source>
        <dbReference type="PROSITE" id="PS51519"/>
    </source>
</evidence>
<keyword evidence="9" id="KW-1185">Reference proteome</keyword>
<comment type="function">
    <text evidence="1">Putative transcription factor.</text>
</comment>
<dbReference type="PROSITE" id="PS51519">
    <property type="entry name" value="RWP_RK"/>
    <property type="match status" value="1"/>
</dbReference>
<gene>
    <name evidence="8" type="ORF">OLEA9_A020967</name>
</gene>
<keyword evidence="3" id="KW-0175">Coiled coil</keyword>
<feature type="domain" description="RWP-RK" evidence="7">
    <location>
        <begin position="30"/>
        <end position="116"/>
    </location>
</feature>
<dbReference type="EMBL" id="CACTIH010001822">
    <property type="protein sequence ID" value="CAA2964273.1"/>
    <property type="molecule type" value="Genomic_DNA"/>
</dbReference>
<keyword evidence="4" id="KW-0238">DNA-binding</keyword>
<dbReference type="Pfam" id="PF02042">
    <property type="entry name" value="RWP-RK"/>
    <property type="match status" value="1"/>
</dbReference>
<evidence type="ECO:0000256" key="6">
    <source>
        <dbReference type="ARBA" id="ARBA00023242"/>
    </source>
</evidence>
<evidence type="ECO:0000256" key="5">
    <source>
        <dbReference type="ARBA" id="ARBA00023163"/>
    </source>
</evidence>